<dbReference type="Pfam" id="PF13639">
    <property type="entry name" value="zf-RING_2"/>
    <property type="match status" value="1"/>
</dbReference>
<dbReference type="Proteomes" id="UP001140560">
    <property type="component" value="Unassembled WGS sequence"/>
</dbReference>
<comment type="caution">
    <text evidence="3">The sequence shown here is derived from an EMBL/GenBank/DDBJ whole genome shotgun (WGS) entry which is preliminary data.</text>
</comment>
<dbReference type="InterPro" id="IPR013083">
    <property type="entry name" value="Znf_RING/FYVE/PHD"/>
</dbReference>
<dbReference type="SUPFAM" id="SSF57850">
    <property type="entry name" value="RING/U-box"/>
    <property type="match status" value="1"/>
</dbReference>
<dbReference type="InterPro" id="IPR001841">
    <property type="entry name" value="Znf_RING"/>
</dbReference>
<evidence type="ECO:0000313" key="3">
    <source>
        <dbReference type="EMBL" id="KAJ4377921.1"/>
    </source>
</evidence>
<evidence type="ECO:0000313" key="4">
    <source>
        <dbReference type="Proteomes" id="UP001140560"/>
    </source>
</evidence>
<protein>
    <recommendedName>
        <fullName evidence="2">RING-type domain-containing protein</fullName>
    </recommendedName>
</protein>
<evidence type="ECO:0000259" key="2">
    <source>
        <dbReference type="PROSITE" id="PS50089"/>
    </source>
</evidence>
<dbReference type="Gene3D" id="3.30.40.10">
    <property type="entry name" value="Zinc/RING finger domain, C3HC4 (zinc finger)"/>
    <property type="match status" value="1"/>
</dbReference>
<dbReference type="GO" id="GO:0008270">
    <property type="term" value="F:zinc ion binding"/>
    <property type="evidence" value="ECO:0007669"/>
    <property type="project" value="UniProtKB-KW"/>
</dbReference>
<evidence type="ECO:0000256" key="1">
    <source>
        <dbReference type="PROSITE-ProRule" id="PRU00175"/>
    </source>
</evidence>
<gene>
    <name evidence="3" type="ORF">N0V83_000751</name>
</gene>
<keyword evidence="1" id="KW-0479">Metal-binding</keyword>
<dbReference type="AlphaFoldDB" id="A0A9W8YIF3"/>
<dbReference type="OrthoDB" id="8062037at2759"/>
<reference evidence="3" key="1">
    <citation type="submission" date="2022-10" db="EMBL/GenBank/DDBJ databases">
        <title>Tapping the CABI collections for fungal endophytes: first genome assemblies for Collariella, Neodidymelliopsis, Ascochyta clinopodiicola, Didymella pomorum, Didymosphaeria variabile, Neocosmospora piperis and Neocucurbitaria cava.</title>
        <authorList>
            <person name="Hill R."/>
        </authorList>
    </citation>
    <scope>NUCLEOTIDE SEQUENCE</scope>
    <source>
        <strain evidence="3">IMI 356814</strain>
    </source>
</reference>
<keyword evidence="1" id="KW-0863">Zinc-finger</keyword>
<keyword evidence="4" id="KW-1185">Reference proteome</keyword>
<name>A0A9W8YIF3_9PLEO</name>
<organism evidence="3 4">
    <name type="scientific">Neocucurbitaria cava</name>
    <dbReference type="NCBI Taxonomy" id="798079"/>
    <lineage>
        <taxon>Eukaryota</taxon>
        <taxon>Fungi</taxon>
        <taxon>Dikarya</taxon>
        <taxon>Ascomycota</taxon>
        <taxon>Pezizomycotina</taxon>
        <taxon>Dothideomycetes</taxon>
        <taxon>Pleosporomycetidae</taxon>
        <taxon>Pleosporales</taxon>
        <taxon>Pleosporineae</taxon>
        <taxon>Cucurbitariaceae</taxon>
        <taxon>Neocucurbitaria</taxon>
    </lineage>
</organism>
<proteinExistence type="predicted"/>
<sequence>MPGGYVPGRRSQASRGMEEVIHLHIQHRVRMLEMRAANGGENLVPLTNAYLNASENLYASENNGEDHDGWVCEHGYEHSYEHGNVMHRNVGPAAHAANNRYNRRQLTASTPGPSSTASVRERNNADRAARFMSEHTDFLSHNAAEPPNTDCPICLESTEEHVCIQIKGCGDCKHVIGRECLEEFLKQEPDAQKQCPLCREEWLPDNTRFSDAWYAAEEL</sequence>
<dbReference type="PROSITE" id="PS50089">
    <property type="entry name" value="ZF_RING_2"/>
    <property type="match status" value="1"/>
</dbReference>
<dbReference type="EMBL" id="JAPEUY010000001">
    <property type="protein sequence ID" value="KAJ4377921.1"/>
    <property type="molecule type" value="Genomic_DNA"/>
</dbReference>
<keyword evidence="1" id="KW-0862">Zinc</keyword>
<feature type="domain" description="RING-type" evidence="2">
    <location>
        <begin position="151"/>
        <end position="199"/>
    </location>
</feature>
<accession>A0A9W8YIF3</accession>